<sequence>MYSPTLGSDKTLTVRYAVGYVVDTSAGYVVEKLVGSVADTEM</sequence>
<keyword evidence="2" id="KW-1185">Reference proteome</keyword>
<proteinExistence type="predicted"/>
<protein>
    <submittedName>
        <fullName evidence="1">Uncharacterized protein</fullName>
    </submittedName>
</protein>
<evidence type="ECO:0000313" key="2">
    <source>
        <dbReference type="Proteomes" id="UP001596201"/>
    </source>
</evidence>
<accession>A0ABD5RF84</accession>
<dbReference type="EMBL" id="JBHSKX010000002">
    <property type="protein sequence ID" value="MFC5368412.1"/>
    <property type="molecule type" value="Genomic_DNA"/>
</dbReference>
<comment type="caution">
    <text evidence="1">The sequence shown here is derived from an EMBL/GenBank/DDBJ whole genome shotgun (WGS) entry which is preliminary data.</text>
</comment>
<gene>
    <name evidence="1" type="ORF">ACFPJ5_15895</name>
</gene>
<evidence type="ECO:0000313" key="1">
    <source>
        <dbReference type="EMBL" id="MFC5368412.1"/>
    </source>
</evidence>
<name>A0ABD5RF84_9EURY</name>
<reference evidence="1 2" key="1">
    <citation type="journal article" date="2019" name="Int. J. Syst. Evol. Microbiol.">
        <title>The Global Catalogue of Microorganisms (GCM) 10K type strain sequencing project: providing services to taxonomists for standard genome sequencing and annotation.</title>
        <authorList>
            <consortium name="The Broad Institute Genomics Platform"/>
            <consortium name="The Broad Institute Genome Sequencing Center for Infectious Disease"/>
            <person name="Wu L."/>
            <person name="Ma J."/>
        </authorList>
    </citation>
    <scope>NUCLEOTIDE SEQUENCE [LARGE SCALE GENOMIC DNA]</scope>
    <source>
        <strain evidence="1 2">CGMCC 1.12237</strain>
    </source>
</reference>
<dbReference type="AlphaFoldDB" id="A0ABD5RF84"/>
<dbReference type="Proteomes" id="UP001596201">
    <property type="component" value="Unassembled WGS sequence"/>
</dbReference>
<organism evidence="1 2">
    <name type="scientific">Salinirubrum litoreum</name>
    <dbReference type="NCBI Taxonomy" id="1126234"/>
    <lineage>
        <taxon>Archaea</taxon>
        <taxon>Methanobacteriati</taxon>
        <taxon>Methanobacteriota</taxon>
        <taxon>Stenosarchaea group</taxon>
        <taxon>Halobacteria</taxon>
        <taxon>Halobacteriales</taxon>
        <taxon>Haloferacaceae</taxon>
        <taxon>Salinirubrum</taxon>
    </lineage>
</organism>
<dbReference type="RefSeq" id="WP_380700131.1">
    <property type="nucleotide sequence ID" value="NZ_JBHSKX010000002.1"/>
</dbReference>